<dbReference type="KEGG" id="psel:GM415_14500"/>
<sequence>MQSEEHFLELLDTHFALNNEFVSLGRGDDCAVLTGGKPYCVSTDLFLEDVHFRRSYFTPADIGYKALAVNISDIAAMGAKPVAFTMDLMLPADLDDDFLNEFLKSMAMLARQNDMVLAGGDLSRAEKLGVSITIFGVTGSGEFLQRGKCAPGDTLFTVGDLGLARAGMLTLEALGEKGREAFPAAVLAHLRPKPKVMIGTLLKAAGASSLMDVSDGLARDLPRLLGPNLGADITLAPEQLNGNVLAFALGVGEDPLQIAMLGGEDYALLGASSPDTLDKVSSVPGLTIIGTVTDTPGLRLNGEPFTARGFDHFEN</sequence>
<dbReference type="GO" id="GO:0009229">
    <property type="term" value="P:thiamine diphosphate biosynthetic process"/>
    <property type="evidence" value="ECO:0007669"/>
    <property type="project" value="UniProtKB-UniRule"/>
</dbReference>
<proteinExistence type="inferred from homology"/>
<protein>
    <recommendedName>
        <fullName evidence="2">Thiamine-monophosphate kinase</fullName>
        <shortName evidence="2">TMP kinase</shortName>
        <shortName evidence="2">Thiamine-phosphate kinase</shortName>
        <ecNumber evidence="2">2.7.4.16</ecNumber>
    </recommendedName>
</protein>
<feature type="binding site" evidence="2">
    <location>
        <position position="29"/>
    </location>
    <ligand>
        <name>Mg(2+)</name>
        <dbReference type="ChEBI" id="CHEBI:18420"/>
        <label>4</label>
    </ligand>
</feature>
<organism evidence="5 6">
    <name type="scientific">Pseudodesulfovibrio cashew</name>
    <dbReference type="NCBI Taxonomy" id="2678688"/>
    <lineage>
        <taxon>Bacteria</taxon>
        <taxon>Pseudomonadati</taxon>
        <taxon>Thermodesulfobacteriota</taxon>
        <taxon>Desulfovibrionia</taxon>
        <taxon>Desulfovibrionales</taxon>
        <taxon>Desulfovibrionaceae</taxon>
    </lineage>
</organism>
<feature type="binding site" evidence="2">
    <location>
        <position position="73"/>
    </location>
    <ligand>
        <name>Mg(2+)</name>
        <dbReference type="ChEBI" id="CHEBI:18420"/>
        <label>2</label>
    </ligand>
</feature>
<evidence type="ECO:0000313" key="6">
    <source>
        <dbReference type="Proteomes" id="UP000428328"/>
    </source>
</evidence>
<keyword evidence="2 5" id="KW-0418">Kinase</keyword>
<dbReference type="InterPro" id="IPR036676">
    <property type="entry name" value="PurM-like_C_sf"/>
</dbReference>
<reference evidence="5 6" key="1">
    <citation type="submission" date="2019-11" db="EMBL/GenBank/DDBJ databases">
        <authorList>
            <person name="Zheng R.K."/>
            <person name="Sun C.M."/>
        </authorList>
    </citation>
    <scope>NUCLEOTIDE SEQUENCE [LARGE SCALE GENOMIC DNA]</scope>
    <source>
        <strain evidence="5 6">SRB007</strain>
    </source>
</reference>
<feature type="binding site" evidence="2">
    <location>
        <begin position="120"/>
        <end position="121"/>
    </location>
    <ligand>
        <name>ATP</name>
        <dbReference type="ChEBI" id="CHEBI:30616"/>
    </ligand>
</feature>
<feature type="binding site" evidence="2">
    <location>
        <position position="44"/>
    </location>
    <ligand>
        <name>Mg(2+)</name>
        <dbReference type="ChEBI" id="CHEBI:18420"/>
        <label>1</label>
    </ligand>
</feature>
<dbReference type="GO" id="GO:0009228">
    <property type="term" value="P:thiamine biosynthetic process"/>
    <property type="evidence" value="ECO:0007669"/>
    <property type="project" value="UniProtKB-KW"/>
</dbReference>
<feature type="binding site" evidence="2">
    <location>
        <position position="73"/>
    </location>
    <ligand>
        <name>Mg(2+)</name>
        <dbReference type="ChEBI" id="CHEBI:18420"/>
        <label>4</label>
    </ligand>
</feature>
<dbReference type="SUPFAM" id="SSF55326">
    <property type="entry name" value="PurM N-terminal domain-like"/>
    <property type="match status" value="1"/>
</dbReference>
<comment type="similarity">
    <text evidence="2">Belongs to the thiamine-monophosphate kinase family.</text>
</comment>
<dbReference type="EMBL" id="CP046400">
    <property type="protein sequence ID" value="QGY41285.1"/>
    <property type="molecule type" value="Genomic_DNA"/>
</dbReference>
<accession>A0A6I6JEN0</accession>
<dbReference type="CDD" id="cd02194">
    <property type="entry name" value="ThiL"/>
    <property type="match status" value="1"/>
</dbReference>
<feature type="binding site" evidence="2">
    <location>
        <position position="214"/>
    </location>
    <ligand>
        <name>ATP</name>
        <dbReference type="ChEBI" id="CHEBI:30616"/>
    </ligand>
</feature>
<feature type="binding site" evidence="2">
    <location>
        <position position="44"/>
    </location>
    <ligand>
        <name>Mg(2+)</name>
        <dbReference type="ChEBI" id="CHEBI:18420"/>
        <label>2</label>
    </ligand>
</feature>
<evidence type="ECO:0000256" key="1">
    <source>
        <dbReference type="ARBA" id="ARBA00022977"/>
    </source>
</evidence>
<dbReference type="NCBIfam" id="TIGR01379">
    <property type="entry name" value="thiL"/>
    <property type="match status" value="1"/>
</dbReference>
<feature type="binding site" evidence="2">
    <location>
        <position position="73"/>
    </location>
    <ligand>
        <name>Mg(2+)</name>
        <dbReference type="ChEBI" id="CHEBI:18420"/>
        <label>3</label>
    </ligand>
</feature>
<feature type="binding site" evidence="2">
    <location>
        <position position="51"/>
    </location>
    <ligand>
        <name>substrate</name>
    </ligand>
</feature>
<keyword evidence="6" id="KW-1185">Reference proteome</keyword>
<dbReference type="SUPFAM" id="SSF56042">
    <property type="entry name" value="PurM C-terminal domain-like"/>
    <property type="match status" value="1"/>
</dbReference>
<dbReference type="GO" id="GO:0005524">
    <property type="term" value="F:ATP binding"/>
    <property type="evidence" value="ECO:0007669"/>
    <property type="project" value="UniProtKB-UniRule"/>
</dbReference>
<evidence type="ECO:0000259" key="3">
    <source>
        <dbReference type="Pfam" id="PF00586"/>
    </source>
</evidence>
<feature type="binding site" evidence="2">
    <location>
        <position position="264"/>
    </location>
    <ligand>
        <name>substrate</name>
    </ligand>
</feature>
<comment type="caution">
    <text evidence="2">Lacks conserved residue(s) required for the propagation of feature annotation.</text>
</comment>
<feature type="binding site" evidence="2">
    <location>
        <position position="121"/>
    </location>
    <ligand>
        <name>Mg(2+)</name>
        <dbReference type="ChEBI" id="CHEBI:18420"/>
        <label>1</label>
    </ligand>
</feature>
<keyword evidence="1 2" id="KW-0784">Thiamine biosynthesis</keyword>
<feature type="domain" description="PurM-like C-terminal" evidence="4">
    <location>
        <begin position="151"/>
        <end position="300"/>
    </location>
</feature>
<comment type="pathway">
    <text evidence="2">Cofactor biosynthesis; thiamine diphosphate biosynthesis; thiamine diphosphate from thiamine phosphate: step 1/1.</text>
</comment>
<dbReference type="InterPro" id="IPR016188">
    <property type="entry name" value="PurM-like_N"/>
</dbReference>
<feature type="binding site" evidence="2">
    <location>
        <position position="29"/>
    </location>
    <ligand>
        <name>Mg(2+)</name>
        <dbReference type="ChEBI" id="CHEBI:18420"/>
        <label>3</label>
    </ligand>
</feature>
<keyword evidence="2" id="KW-0479">Metal-binding</keyword>
<feature type="binding site" evidence="2">
    <location>
        <position position="215"/>
    </location>
    <ligand>
        <name>Mg(2+)</name>
        <dbReference type="ChEBI" id="CHEBI:18420"/>
        <label>5</label>
    </ligand>
</feature>
<dbReference type="GO" id="GO:0000287">
    <property type="term" value="F:magnesium ion binding"/>
    <property type="evidence" value="ECO:0007669"/>
    <property type="project" value="UniProtKB-UniRule"/>
</dbReference>
<dbReference type="Gene3D" id="3.90.650.10">
    <property type="entry name" value="PurM-like C-terminal domain"/>
    <property type="match status" value="1"/>
</dbReference>
<keyword evidence="2 5" id="KW-0808">Transferase</keyword>
<feature type="domain" description="PurM-like N-terminal" evidence="3">
    <location>
        <begin position="27"/>
        <end position="137"/>
    </location>
</feature>
<keyword evidence="2" id="KW-0547">Nucleotide-binding</keyword>
<feature type="binding site" evidence="2">
    <location>
        <position position="212"/>
    </location>
    <ligand>
        <name>Mg(2+)</name>
        <dbReference type="ChEBI" id="CHEBI:18420"/>
        <label>3</label>
    </ligand>
</feature>
<dbReference type="EC" id="2.7.4.16" evidence="2"/>
<feature type="binding site" evidence="2">
    <location>
        <position position="146"/>
    </location>
    <ligand>
        <name>ATP</name>
        <dbReference type="ChEBI" id="CHEBI:30616"/>
    </ligand>
</feature>
<dbReference type="RefSeq" id="WP_158949398.1">
    <property type="nucleotide sequence ID" value="NZ_CP046400.1"/>
</dbReference>
<comment type="catalytic activity">
    <reaction evidence="2">
        <text>thiamine phosphate + ATP = thiamine diphosphate + ADP</text>
        <dbReference type="Rhea" id="RHEA:15913"/>
        <dbReference type="ChEBI" id="CHEBI:30616"/>
        <dbReference type="ChEBI" id="CHEBI:37575"/>
        <dbReference type="ChEBI" id="CHEBI:58937"/>
        <dbReference type="ChEBI" id="CHEBI:456216"/>
        <dbReference type="EC" id="2.7.4.16"/>
    </reaction>
</comment>
<evidence type="ECO:0000256" key="2">
    <source>
        <dbReference type="HAMAP-Rule" id="MF_02128"/>
    </source>
</evidence>
<dbReference type="InterPro" id="IPR036921">
    <property type="entry name" value="PurM-like_N_sf"/>
</dbReference>
<keyword evidence="2" id="KW-0067">ATP-binding</keyword>
<name>A0A6I6JEN0_9BACT</name>
<dbReference type="Gene3D" id="3.30.1330.10">
    <property type="entry name" value="PurM-like, N-terminal domain"/>
    <property type="match status" value="1"/>
</dbReference>
<dbReference type="UniPathway" id="UPA00060">
    <property type="reaction ID" value="UER00142"/>
</dbReference>
<comment type="miscellaneous">
    <text evidence="2">Reaction mechanism of ThiL seems to utilize a direct, inline transfer of the gamma-phosphate of ATP to TMP rather than a phosphorylated enzyme intermediate.</text>
</comment>
<evidence type="ECO:0000313" key="5">
    <source>
        <dbReference type="EMBL" id="QGY41285.1"/>
    </source>
</evidence>
<dbReference type="InterPro" id="IPR006283">
    <property type="entry name" value="ThiL-like"/>
</dbReference>
<keyword evidence="2" id="KW-0460">Magnesium</keyword>
<dbReference type="Pfam" id="PF00586">
    <property type="entry name" value="AIRS"/>
    <property type="match status" value="1"/>
</dbReference>
<dbReference type="Proteomes" id="UP000428328">
    <property type="component" value="Chromosome"/>
</dbReference>
<dbReference type="Pfam" id="PF02769">
    <property type="entry name" value="AIRS_C"/>
    <property type="match status" value="1"/>
</dbReference>
<dbReference type="HAMAP" id="MF_02128">
    <property type="entry name" value="TMP_kinase"/>
    <property type="match status" value="1"/>
</dbReference>
<dbReference type="AlphaFoldDB" id="A0A6I6JEN0"/>
<feature type="binding site" evidence="2">
    <location>
        <position position="42"/>
    </location>
    <ligand>
        <name>Mg(2+)</name>
        <dbReference type="ChEBI" id="CHEBI:18420"/>
        <label>4</label>
    </ligand>
</feature>
<gene>
    <name evidence="2 5" type="primary">thiL</name>
    <name evidence="5" type="ORF">GM415_14500</name>
</gene>
<feature type="binding site" evidence="2">
    <location>
        <position position="43"/>
    </location>
    <ligand>
        <name>Mg(2+)</name>
        <dbReference type="ChEBI" id="CHEBI:18420"/>
        <label>1</label>
    </ligand>
</feature>
<dbReference type="PIRSF" id="PIRSF005303">
    <property type="entry name" value="Thiam_monoph_kin"/>
    <property type="match status" value="1"/>
</dbReference>
<dbReference type="GO" id="GO:0009030">
    <property type="term" value="F:thiamine-phosphate kinase activity"/>
    <property type="evidence" value="ECO:0007669"/>
    <property type="project" value="UniProtKB-UniRule"/>
</dbReference>
<dbReference type="PANTHER" id="PTHR30270">
    <property type="entry name" value="THIAMINE-MONOPHOSPHATE KINASE"/>
    <property type="match status" value="1"/>
</dbReference>
<dbReference type="PANTHER" id="PTHR30270:SF0">
    <property type="entry name" value="THIAMINE-MONOPHOSPHATE KINASE"/>
    <property type="match status" value="1"/>
</dbReference>
<comment type="function">
    <text evidence="2">Catalyzes the ATP-dependent phosphorylation of thiamine-monophosphate (TMP) to form thiamine-pyrophosphate (TPP), the active form of vitamin B1.</text>
</comment>
<evidence type="ECO:0000259" key="4">
    <source>
        <dbReference type="Pfam" id="PF02769"/>
    </source>
</evidence>
<dbReference type="InterPro" id="IPR010918">
    <property type="entry name" value="PurM-like_C_dom"/>
</dbReference>
<feature type="binding site" evidence="2">
    <location>
        <position position="310"/>
    </location>
    <ligand>
        <name>substrate</name>
    </ligand>
</feature>